<keyword evidence="2" id="KW-1185">Reference proteome</keyword>
<evidence type="ECO:0000313" key="2">
    <source>
        <dbReference type="Proteomes" id="UP001241377"/>
    </source>
</evidence>
<gene>
    <name evidence="1" type="primary">COX12</name>
    <name evidence="1" type="ORF">QFC19_000966</name>
</gene>
<evidence type="ECO:0000313" key="1">
    <source>
        <dbReference type="EMBL" id="KAJ9112043.1"/>
    </source>
</evidence>
<proteinExistence type="predicted"/>
<comment type="caution">
    <text evidence="1">The sequence shown here is derived from an EMBL/GenBank/DDBJ whole genome shotgun (WGS) entry which is preliminary data.</text>
</comment>
<organism evidence="1 2">
    <name type="scientific">Naganishia cerealis</name>
    <dbReference type="NCBI Taxonomy" id="610337"/>
    <lineage>
        <taxon>Eukaryota</taxon>
        <taxon>Fungi</taxon>
        <taxon>Dikarya</taxon>
        <taxon>Basidiomycota</taxon>
        <taxon>Agaricomycotina</taxon>
        <taxon>Tremellomycetes</taxon>
        <taxon>Filobasidiales</taxon>
        <taxon>Filobasidiaceae</taxon>
        <taxon>Naganishia</taxon>
    </lineage>
</organism>
<protein>
    <submittedName>
        <fullName evidence="1">Cytochrome c oxidase subunit 6B</fullName>
    </submittedName>
</protein>
<sequence>MAFDPENFKFETPQFDARFPNQNQSKHCAQSYVDYHKCVNVKGEEFEPCKIFFKTFTSLCPVDWVEKWDDQREAGKFPVKMD</sequence>
<dbReference type="EMBL" id="JASBWR010000006">
    <property type="protein sequence ID" value="KAJ9112043.1"/>
    <property type="molecule type" value="Genomic_DNA"/>
</dbReference>
<accession>A0ACC2WJY2</accession>
<dbReference type="Proteomes" id="UP001241377">
    <property type="component" value="Unassembled WGS sequence"/>
</dbReference>
<reference evidence="1" key="1">
    <citation type="submission" date="2023-04" db="EMBL/GenBank/DDBJ databases">
        <title>Draft Genome sequencing of Naganishia species isolated from polar environments using Oxford Nanopore Technology.</title>
        <authorList>
            <person name="Leo P."/>
            <person name="Venkateswaran K."/>
        </authorList>
    </citation>
    <scope>NUCLEOTIDE SEQUENCE</scope>
    <source>
        <strain evidence="1">MNA-CCFEE 5261</strain>
    </source>
</reference>
<name>A0ACC2WJY2_9TREE</name>